<dbReference type="GO" id="GO:0004371">
    <property type="term" value="F:glycerone kinase activity"/>
    <property type="evidence" value="ECO:0007669"/>
    <property type="project" value="InterPro"/>
</dbReference>
<dbReference type="KEGG" id="cpor:BED41_12385"/>
<dbReference type="PANTHER" id="PTHR28629">
    <property type="entry name" value="TRIOKINASE/FMN CYCLASE"/>
    <property type="match status" value="1"/>
</dbReference>
<proteinExistence type="predicted"/>
<sequence>MEKLTYGRFVKMLGCAASAITEAKDELTELDSQIGDGDHGTTMVKVMETVKVTAEGYQGGDFKGMLSAVGMAVLNMGGGATVPLFGSLFSGMARAVPEGAAELTKEQLAEAFKSGEARLLKFSKAPLGGKTMVDALTPAVAAFADYGGADIAAALEAARLAAHEGCMKTKDYVAHFGRAKNLGERALGIPDPGSVSVSIIFKAFAKSAAEE</sequence>
<dbReference type="SMART" id="SM01120">
    <property type="entry name" value="Dak2"/>
    <property type="match status" value="1"/>
</dbReference>
<dbReference type="Proteomes" id="UP000093044">
    <property type="component" value="Chromosome"/>
</dbReference>
<dbReference type="GO" id="GO:0019563">
    <property type="term" value="P:glycerol catabolic process"/>
    <property type="evidence" value="ECO:0007669"/>
    <property type="project" value="TreeGrafter"/>
</dbReference>
<evidence type="ECO:0000256" key="1">
    <source>
        <dbReference type="ARBA" id="ARBA00022679"/>
    </source>
</evidence>
<dbReference type="AlphaFoldDB" id="A0A1B2I759"/>
<dbReference type="PROSITE" id="PS51480">
    <property type="entry name" value="DHAL"/>
    <property type="match status" value="1"/>
</dbReference>
<dbReference type="NCBIfam" id="TIGR02365">
    <property type="entry name" value="dha_L_ycgS"/>
    <property type="match status" value="1"/>
</dbReference>
<dbReference type="InterPro" id="IPR004007">
    <property type="entry name" value="DhaL_dom"/>
</dbReference>
<evidence type="ECO:0000256" key="2">
    <source>
        <dbReference type="ARBA" id="ARBA00022777"/>
    </source>
</evidence>
<dbReference type="GO" id="GO:0005829">
    <property type="term" value="C:cytosol"/>
    <property type="evidence" value="ECO:0007669"/>
    <property type="project" value="TreeGrafter"/>
</dbReference>
<dbReference type="FunFam" id="1.25.40.340:FF:000002">
    <property type="entry name" value="Dihydroxyacetone kinase, L subunit"/>
    <property type="match status" value="1"/>
</dbReference>
<keyword evidence="5" id="KW-1185">Reference proteome</keyword>
<dbReference type="EMBL" id="CP016757">
    <property type="protein sequence ID" value="ANZ45811.1"/>
    <property type="molecule type" value="Genomic_DNA"/>
</dbReference>
<dbReference type="RefSeq" id="WP_066746805.1">
    <property type="nucleotide sequence ID" value="NZ_CP016757.1"/>
</dbReference>
<dbReference type="Pfam" id="PF02734">
    <property type="entry name" value="Dak2"/>
    <property type="match status" value="1"/>
</dbReference>
<feature type="domain" description="DhaL" evidence="3">
    <location>
        <begin position="7"/>
        <end position="206"/>
    </location>
</feature>
<reference evidence="4" key="1">
    <citation type="submission" date="2016-08" db="EMBL/GenBank/DDBJ databases">
        <title>Complete genome of Cloacibacillus porcorum.</title>
        <authorList>
            <person name="Looft T."/>
            <person name="Bayles D.O."/>
            <person name="Alt D.P."/>
        </authorList>
    </citation>
    <scope>NUCLEOTIDE SEQUENCE [LARGE SCALE GENOMIC DNA]</scope>
    <source>
        <strain evidence="4">CL-84</strain>
    </source>
</reference>
<accession>A0A1B2I759</accession>
<keyword evidence="2 4" id="KW-0418">Kinase</keyword>
<dbReference type="GeneID" id="83058643"/>
<dbReference type="Gene3D" id="1.25.40.340">
    <property type="match status" value="1"/>
</dbReference>
<evidence type="ECO:0000313" key="4">
    <source>
        <dbReference type="EMBL" id="ANZ45811.1"/>
    </source>
</evidence>
<protein>
    <submittedName>
        <fullName evidence="4">Dihydroxyacetone kinase subunit L</fullName>
    </submittedName>
</protein>
<evidence type="ECO:0000259" key="3">
    <source>
        <dbReference type="PROSITE" id="PS51480"/>
    </source>
</evidence>
<dbReference type="InterPro" id="IPR012737">
    <property type="entry name" value="DhaK_L_YcgS"/>
</dbReference>
<dbReference type="OrthoDB" id="9800291at2"/>
<evidence type="ECO:0000313" key="5">
    <source>
        <dbReference type="Proteomes" id="UP000093044"/>
    </source>
</evidence>
<dbReference type="InterPro" id="IPR036117">
    <property type="entry name" value="DhaL_dom_sf"/>
</dbReference>
<dbReference type="InterPro" id="IPR050861">
    <property type="entry name" value="Dihydroxyacetone_Kinase"/>
</dbReference>
<dbReference type="PANTHER" id="PTHR28629:SF4">
    <property type="entry name" value="TRIOKINASE_FMN CYCLASE"/>
    <property type="match status" value="1"/>
</dbReference>
<dbReference type="STRING" id="1197717.BED41_12385"/>
<dbReference type="SUPFAM" id="SSF101473">
    <property type="entry name" value="DhaL-like"/>
    <property type="match status" value="1"/>
</dbReference>
<gene>
    <name evidence="4" type="ORF">BED41_12385</name>
</gene>
<organism evidence="4 5">
    <name type="scientific">Cloacibacillus porcorum</name>
    <dbReference type="NCBI Taxonomy" id="1197717"/>
    <lineage>
        <taxon>Bacteria</taxon>
        <taxon>Thermotogati</taxon>
        <taxon>Synergistota</taxon>
        <taxon>Synergistia</taxon>
        <taxon>Synergistales</taxon>
        <taxon>Synergistaceae</taxon>
        <taxon>Cloacibacillus</taxon>
    </lineage>
</organism>
<keyword evidence="1" id="KW-0808">Transferase</keyword>
<name>A0A1B2I759_9BACT</name>